<keyword evidence="1" id="KW-0732">Signal</keyword>
<dbReference type="GeneTree" id="ENSGT00940000174883"/>
<dbReference type="PROSITE" id="PS50835">
    <property type="entry name" value="IG_LIKE"/>
    <property type="match status" value="1"/>
</dbReference>
<proteinExistence type="predicted"/>
<dbReference type="InterPro" id="IPR007110">
    <property type="entry name" value="Ig-like_dom"/>
</dbReference>
<dbReference type="Pfam" id="PF07686">
    <property type="entry name" value="V-set"/>
    <property type="match status" value="1"/>
</dbReference>
<sequence length="146" mass="16476">MSITCSATYFSISAVNFQQLPSVFVRDGDQSVTLRCDQDNNQNYYMFWYRHPAGSGKMELVAYSAGQDTTSVEAPFSKTKYTMTRPEVLRTSLQIHSPEAADSAVYYCASSLAQCFRLPQPPNNNLRRRKQRDQGGKTLKNVNITV</sequence>
<dbReference type="Proteomes" id="UP000002852">
    <property type="component" value="Unassembled WGS sequence"/>
</dbReference>
<dbReference type="Ensembl" id="ENSXMAT00000026814.1">
    <property type="protein sequence ID" value="ENSXMAP00000031293.1"/>
    <property type="gene ID" value="ENSXMAG00000025771.1"/>
</dbReference>
<reference evidence="6" key="1">
    <citation type="submission" date="2012-01" db="EMBL/GenBank/DDBJ databases">
        <authorList>
            <person name="Walter R."/>
            <person name="Schartl M."/>
            <person name="Warren W."/>
        </authorList>
    </citation>
    <scope>NUCLEOTIDE SEQUENCE [LARGE SCALE GENOMIC DNA]</scope>
    <source>
        <strain evidence="6">JP 163 A</strain>
    </source>
</reference>
<dbReference type="InterPro" id="IPR036179">
    <property type="entry name" value="Ig-like_dom_sf"/>
</dbReference>
<dbReference type="GO" id="GO:0002376">
    <property type="term" value="P:immune system process"/>
    <property type="evidence" value="ECO:0007669"/>
    <property type="project" value="UniProtKB-KW"/>
</dbReference>
<feature type="region of interest" description="Disordered" evidence="3">
    <location>
        <begin position="120"/>
        <end position="146"/>
    </location>
</feature>
<organism evidence="5 6">
    <name type="scientific">Xiphophorus maculatus</name>
    <name type="common">Southern platyfish</name>
    <name type="synonym">Platypoecilus maculatus</name>
    <dbReference type="NCBI Taxonomy" id="8083"/>
    <lineage>
        <taxon>Eukaryota</taxon>
        <taxon>Metazoa</taxon>
        <taxon>Chordata</taxon>
        <taxon>Craniata</taxon>
        <taxon>Vertebrata</taxon>
        <taxon>Euteleostomi</taxon>
        <taxon>Actinopterygii</taxon>
        <taxon>Neopterygii</taxon>
        <taxon>Teleostei</taxon>
        <taxon>Neoteleostei</taxon>
        <taxon>Acanthomorphata</taxon>
        <taxon>Ovalentaria</taxon>
        <taxon>Atherinomorphae</taxon>
        <taxon>Cyprinodontiformes</taxon>
        <taxon>Poeciliidae</taxon>
        <taxon>Poeciliinae</taxon>
        <taxon>Xiphophorus</taxon>
    </lineage>
</organism>
<dbReference type="PANTHER" id="PTHR23268:SF28">
    <property type="entry name" value="T CELL RECEPTOR BETA VARIABLE 19"/>
    <property type="match status" value="1"/>
</dbReference>
<dbReference type="AlphaFoldDB" id="A0A3B5QK47"/>
<dbReference type="PANTHER" id="PTHR23268">
    <property type="entry name" value="T-CELL RECEPTOR BETA CHAIN"/>
    <property type="match status" value="1"/>
</dbReference>
<accession>A0A3B5QK47</accession>
<reference evidence="6" key="2">
    <citation type="journal article" date="2013" name="Nat. Genet.">
        <title>The genome of the platyfish, Xiphophorus maculatus, provides insights into evolutionary adaptation and several complex traits.</title>
        <authorList>
            <person name="Schartl M."/>
            <person name="Walter R.B."/>
            <person name="Shen Y."/>
            <person name="Garcia T."/>
            <person name="Catchen J."/>
            <person name="Amores A."/>
            <person name="Braasch I."/>
            <person name="Chalopin D."/>
            <person name="Volff J.N."/>
            <person name="Lesch K.P."/>
            <person name="Bisazza A."/>
            <person name="Minx P."/>
            <person name="Hillier L."/>
            <person name="Wilson R.K."/>
            <person name="Fuerstenberg S."/>
            <person name="Boore J."/>
            <person name="Searle S."/>
            <person name="Postlethwait J.H."/>
            <person name="Warren W.C."/>
        </authorList>
    </citation>
    <scope>NUCLEOTIDE SEQUENCE [LARGE SCALE GENOMIC DNA]</scope>
    <source>
        <strain evidence="6">JP 163 A</strain>
    </source>
</reference>
<dbReference type="SUPFAM" id="SSF48726">
    <property type="entry name" value="Immunoglobulin"/>
    <property type="match status" value="1"/>
</dbReference>
<reference evidence="5" key="3">
    <citation type="submission" date="2025-08" db="UniProtKB">
        <authorList>
            <consortium name="Ensembl"/>
        </authorList>
    </citation>
    <scope>IDENTIFICATION</scope>
    <source>
        <strain evidence="5">JP 163 A</strain>
    </source>
</reference>
<dbReference type="InterPro" id="IPR050413">
    <property type="entry name" value="TCR_beta_variable"/>
</dbReference>
<dbReference type="GO" id="GO:0007166">
    <property type="term" value="P:cell surface receptor signaling pathway"/>
    <property type="evidence" value="ECO:0007669"/>
    <property type="project" value="TreeGrafter"/>
</dbReference>
<keyword evidence="6" id="KW-1185">Reference proteome</keyword>
<evidence type="ECO:0000259" key="4">
    <source>
        <dbReference type="PROSITE" id="PS50835"/>
    </source>
</evidence>
<dbReference type="SMART" id="SM00406">
    <property type="entry name" value="IGv"/>
    <property type="match status" value="1"/>
</dbReference>
<evidence type="ECO:0000256" key="2">
    <source>
        <dbReference type="ARBA" id="ARBA00022859"/>
    </source>
</evidence>
<evidence type="ECO:0000256" key="1">
    <source>
        <dbReference type="ARBA" id="ARBA00022729"/>
    </source>
</evidence>
<dbReference type="Gene3D" id="2.60.40.10">
    <property type="entry name" value="Immunoglobulins"/>
    <property type="match status" value="1"/>
</dbReference>
<protein>
    <recommendedName>
        <fullName evidence="4">Ig-like domain-containing protein</fullName>
    </recommendedName>
</protein>
<reference evidence="5" key="4">
    <citation type="submission" date="2025-09" db="UniProtKB">
        <authorList>
            <consortium name="Ensembl"/>
        </authorList>
    </citation>
    <scope>IDENTIFICATION</scope>
    <source>
        <strain evidence="5">JP 163 A</strain>
    </source>
</reference>
<dbReference type="InterPro" id="IPR013783">
    <property type="entry name" value="Ig-like_fold"/>
</dbReference>
<dbReference type="InterPro" id="IPR013106">
    <property type="entry name" value="Ig_V-set"/>
</dbReference>
<dbReference type="OMA" id="YSTGQDN"/>
<name>A0A3B5QK47_XIPMA</name>
<keyword evidence="2" id="KW-0391">Immunity</keyword>
<dbReference type="GO" id="GO:0005886">
    <property type="term" value="C:plasma membrane"/>
    <property type="evidence" value="ECO:0007669"/>
    <property type="project" value="TreeGrafter"/>
</dbReference>
<evidence type="ECO:0000313" key="6">
    <source>
        <dbReference type="Proteomes" id="UP000002852"/>
    </source>
</evidence>
<feature type="domain" description="Ig-like" evidence="4">
    <location>
        <begin position="13"/>
        <end position="108"/>
    </location>
</feature>
<evidence type="ECO:0000313" key="5">
    <source>
        <dbReference type="Ensembl" id="ENSXMAP00000031293.1"/>
    </source>
</evidence>
<dbReference type="InParanoid" id="A0A3B5QK47"/>
<evidence type="ECO:0000256" key="3">
    <source>
        <dbReference type="SAM" id="MobiDB-lite"/>
    </source>
</evidence>
<dbReference type="STRING" id="8083.ENSXMAP00000031293"/>